<feature type="region of interest" description="Disordered" evidence="1">
    <location>
        <begin position="1"/>
        <end position="23"/>
    </location>
</feature>
<reference evidence="3" key="2">
    <citation type="submission" date="2015-01" db="EMBL/GenBank/DDBJ databases">
        <title>Evolutionary Origins and Diversification of the Mycorrhizal Mutualists.</title>
        <authorList>
            <consortium name="DOE Joint Genome Institute"/>
            <consortium name="Mycorrhizal Genomics Consortium"/>
            <person name="Kohler A."/>
            <person name="Kuo A."/>
            <person name="Nagy L.G."/>
            <person name="Floudas D."/>
            <person name="Copeland A."/>
            <person name="Barry K.W."/>
            <person name="Cichocki N."/>
            <person name="Veneault-Fourrey C."/>
            <person name="LaButti K."/>
            <person name="Lindquist E.A."/>
            <person name="Lipzen A."/>
            <person name="Lundell T."/>
            <person name="Morin E."/>
            <person name="Murat C."/>
            <person name="Riley R."/>
            <person name="Ohm R."/>
            <person name="Sun H."/>
            <person name="Tunlid A."/>
            <person name="Henrissat B."/>
            <person name="Grigoriev I.V."/>
            <person name="Hibbett D.S."/>
            <person name="Martin F."/>
        </authorList>
    </citation>
    <scope>NUCLEOTIDE SEQUENCE [LARGE SCALE GENOMIC DNA]</scope>
    <source>
        <strain evidence="3">LaAM-08-1</strain>
    </source>
</reference>
<dbReference type="Proteomes" id="UP000054477">
    <property type="component" value="Unassembled WGS sequence"/>
</dbReference>
<feature type="compositionally biased region" description="Polar residues" evidence="1">
    <location>
        <begin position="1"/>
        <end position="16"/>
    </location>
</feature>
<keyword evidence="3" id="KW-1185">Reference proteome</keyword>
<dbReference type="AlphaFoldDB" id="A0A0C9XQ37"/>
<dbReference type="HOGENOM" id="CLU_2612487_0_0_1"/>
<feature type="non-terminal residue" evidence="2">
    <location>
        <position position="1"/>
    </location>
</feature>
<evidence type="ECO:0000313" key="3">
    <source>
        <dbReference type="Proteomes" id="UP000054477"/>
    </source>
</evidence>
<organism evidence="2 3">
    <name type="scientific">Laccaria amethystina LaAM-08-1</name>
    <dbReference type="NCBI Taxonomy" id="1095629"/>
    <lineage>
        <taxon>Eukaryota</taxon>
        <taxon>Fungi</taxon>
        <taxon>Dikarya</taxon>
        <taxon>Basidiomycota</taxon>
        <taxon>Agaricomycotina</taxon>
        <taxon>Agaricomycetes</taxon>
        <taxon>Agaricomycetidae</taxon>
        <taxon>Agaricales</taxon>
        <taxon>Agaricineae</taxon>
        <taxon>Hydnangiaceae</taxon>
        <taxon>Laccaria</taxon>
    </lineage>
</organism>
<dbReference type="OrthoDB" id="10508985at2759"/>
<proteinExistence type="predicted"/>
<dbReference type="EMBL" id="KN838640">
    <property type="protein sequence ID" value="KIJ99756.1"/>
    <property type="molecule type" value="Genomic_DNA"/>
</dbReference>
<accession>A0A0C9XQ37</accession>
<evidence type="ECO:0000256" key="1">
    <source>
        <dbReference type="SAM" id="MobiDB-lite"/>
    </source>
</evidence>
<reference evidence="2 3" key="1">
    <citation type="submission" date="2014-04" db="EMBL/GenBank/DDBJ databases">
        <authorList>
            <consortium name="DOE Joint Genome Institute"/>
            <person name="Kuo A."/>
            <person name="Kohler A."/>
            <person name="Nagy L.G."/>
            <person name="Floudas D."/>
            <person name="Copeland A."/>
            <person name="Barry K.W."/>
            <person name="Cichocki N."/>
            <person name="Veneault-Fourrey C."/>
            <person name="LaButti K."/>
            <person name="Lindquist E.A."/>
            <person name="Lipzen A."/>
            <person name="Lundell T."/>
            <person name="Morin E."/>
            <person name="Murat C."/>
            <person name="Sun H."/>
            <person name="Tunlid A."/>
            <person name="Henrissat B."/>
            <person name="Grigoriev I.V."/>
            <person name="Hibbett D.S."/>
            <person name="Martin F."/>
            <person name="Nordberg H.P."/>
            <person name="Cantor M.N."/>
            <person name="Hua S.X."/>
        </authorList>
    </citation>
    <scope>NUCLEOTIDE SEQUENCE [LARGE SCALE GENOMIC DNA]</scope>
    <source>
        <strain evidence="2 3">LaAM-08-1</strain>
    </source>
</reference>
<name>A0A0C9XQ37_9AGAR</name>
<protein>
    <submittedName>
        <fullName evidence="2">Uncharacterized protein</fullName>
    </submittedName>
</protein>
<sequence length="79" mass="9087">CQPANNSPEQPMKSSSPPVPTLHLEQRRITPHIASPALMTQQDELQVKNETEVFNVEFWNKIDDEKREKTRHRLGVADP</sequence>
<evidence type="ECO:0000313" key="2">
    <source>
        <dbReference type="EMBL" id="KIJ99756.1"/>
    </source>
</evidence>
<gene>
    <name evidence="2" type="ORF">K443DRAFT_101652</name>
</gene>